<dbReference type="EMBL" id="LSRX01005771">
    <property type="protein sequence ID" value="OLP73316.1"/>
    <property type="molecule type" value="Genomic_DNA"/>
</dbReference>
<evidence type="ECO:0000313" key="3">
    <source>
        <dbReference type="Proteomes" id="UP000186817"/>
    </source>
</evidence>
<dbReference type="AlphaFoldDB" id="A0A1Q9BRM4"/>
<dbReference type="Proteomes" id="UP000186817">
    <property type="component" value="Unassembled WGS sequence"/>
</dbReference>
<evidence type="ECO:0000256" key="1">
    <source>
        <dbReference type="SAM" id="MobiDB-lite"/>
    </source>
</evidence>
<feature type="region of interest" description="Disordered" evidence="1">
    <location>
        <begin position="23"/>
        <end position="47"/>
    </location>
</feature>
<accession>A0A1Q9BRM4</accession>
<comment type="caution">
    <text evidence="2">The sequence shown here is derived from an EMBL/GenBank/DDBJ whole genome shotgun (WGS) entry which is preliminary data.</text>
</comment>
<gene>
    <name evidence="2" type="ORF">AK812_SmicGene47483</name>
</gene>
<protein>
    <submittedName>
        <fullName evidence="2">Uncharacterized protein</fullName>
    </submittedName>
</protein>
<keyword evidence="3" id="KW-1185">Reference proteome</keyword>
<name>A0A1Q9BRM4_SYMMI</name>
<feature type="non-terminal residue" evidence="2">
    <location>
        <position position="58"/>
    </location>
</feature>
<feature type="non-terminal residue" evidence="2">
    <location>
        <position position="1"/>
    </location>
</feature>
<feature type="compositionally biased region" description="Basic and acidic residues" evidence="1">
    <location>
        <begin position="25"/>
        <end position="34"/>
    </location>
</feature>
<reference evidence="2 3" key="1">
    <citation type="submission" date="2016-02" db="EMBL/GenBank/DDBJ databases">
        <title>Genome analysis of coral dinoflagellate symbionts highlights evolutionary adaptations to a symbiotic lifestyle.</title>
        <authorList>
            <person name="Aranda M."/>
            <person name="Li Y."/>
            <person name="Liew Y.J."/>
            <person name="Baumgarten S."/>
            <person name="Simakov O."/>
            <person name="Wilson M."/>
            <person name="Piel J."/>
            <person name="Ashoor H."/>
            <person name="Bougouffa S."/>
            <person name="Bajic V.B."/>
            <person name="Ryu T."/>
            <person name="Ravasi T."/>
            <person name="Bayer T."/>
            <person name="Micklem G."/>
            <person name="Kim H."/>
            <person name="Bhak J."/>
            <person name="Lajeunesse T.C."/>
            <person name="Voolstra C.R."/>
        </authorList>
    </citation>
    <scope>NUCLEOTIDE SEQUENCE [LARGE SCALE GENOMIC DNA]</scope>
    <source>
        <strain evidence="2 3">CCMP2467</strain>
    </source>
</reference>
<sequence>PLESGRGRRRVRALLTARLPRSARRHEAVEDLGRKHPAACSRRGTSGPRIPGCCDVGL</sequence>
<evidence type="ECO:0000313" key="2">
    <source>
        <dbReference type="EMBL" id="OLP73316.1"/>
    </source>
</evidence>
<organism evidence="2 3">
    <name type="scientific">Symbiodinium microadriaticum</name>
    <name type="common">Dinoflagellate</name>
    <name type="synonym">Zooxanthella microadriatica</name>
    <dbReference type="NCBI Taxonomy" id="2951"/>
    <lineage>
        <taxon>Eukaryota</taxon>
        <taxon>Sar</taxon>
        <taxon>Alveolata</taxon>
        <taxon>Dinophyceae</taxon>
        <taxon>Suessiales</taxon>
        <taxon>Symbiodiniaceae</taxon>
        <taxon>Symbiodinium</taxon>
    </lineage>
</organism>
<proteinExistence type="predicted"/>